<name>A0A4V3F8G6_9FLAO</name>
<comment type="caution">
    <text evidence="3">The sequence shown here is derived from an EMBL/GenBank/DDBJ whole genome shotgun (WGS) entry which is preliminary data.</text>
</comment>
<comment type="similarity">
    <text evidence="1">Belongs to the glycosyl hydrolase 16 family.</text>
</comment>
<dbReference type="Proteomes" id="UP000294689">
    <property type="component" value="Unassembled WGS sequence"/>
</dbReference>
<organism evidence="3 4">
    <name type="scientific">Gelidibacter sediminis</name>
    <dbReference type="NCBI Taxonomy" id="1608710"/>
    <lineage>
        <taxon>Bacteria</taxon>
        <taxon>Pseudomonadati</taxon>
        <taxon>Bacteroidota</taxon>
        <taxon>Flavobacteriia</taxon>
        <taxon>Flavobacteriales</taxon>
        <taxon>Flavobacteriaceae</taxon>
        <taxon>Gelidibacter</taxon>
    </lineage>
</organism>
<dbReference type="InterPro" id="IPR013320">
    <property type="entry name" value="ConA-like_dom_sf"/>
</dbReference>
<dbReference type="EMBL" id="SOBW01000008">
    <property type="protein sequence ID" value="TDU40306.1"/>
    <property type="molecule type" value="Genomic_DNA"/>
</dbReference>
<proteinExistence type="inferred from homology"/>
<gene>
    <name evidence="3" type="ORF">BXY82_2353</name>
</gene>
<keyword evidence="3" id="KW-0378">Hydrolase</keyword>
<dbReference type="CDD" id="cd08023">
    <property type="entry name" value="GH16_laminarinase_like"/>
    <property type="match status" value="1"/>
</dbReference>
<dbReference type="GO" id="GO:0005975">
    <property type="term" value="P:carbohydrate metabolic process"/>
    <property type="evidence" value="ECO:0007669"/>
    <property type="project" value="InterPro"/>
</dbReference>
<reference evidence="3 4" key="1">
    <citation type="submission" date="2019-03" db="EMBL/GenBank/DDBJ databases">
        <title>Genomic Encyclopedia of Archaeal and Bacterial Type Strains, Phase II (KMG-II): from individual species to whole genera.</title>
        <authorList>
            <person name="Goeker M."/>
        </authorList>
    </citation>
    <scope>NUCLEOTIDE SEQUENCE [LARGE SCALE GENOMIC DNA]</scope>
    <source>
        <strain evidence="3 4">DSM 28135</strain>
    </source>
</reference>
<dbReference type="AlphaFoldDB" id="A0A4V3F8G6"/>
<evidence type="ECO:0000256" key="1">
    <source>
        <dbReference type="ARBA" id="ARBA00006865"/>
    </source>
</evidence>
<dbReference type="InterPro" id="IPR050546">
    <property type="entry name" value="Glycosyl_Hydrlase_16"/>
</dbReference>
<dbReference type="SUPFAM" id="SSF49899">
    <property type="entry name" value="Concanavalin A-like lectins/glucanases"/>
    <property type="match status" value="1"/>
</dbReference>
<dbReference type="PANTHER" id="PTHR10963:SF55">
    <property type="entry name" value="GLYCOSIDE HYDROLASE FAMILY 16 PROTEIN"/>
    <property type="match status" value="1"/>
</dbReference>
<dbReference type="PROSITE" id="PS51257">
    <property type="entry name" value="PROKAR_LIPOPROTEIN"/>
    <property type="match status" value="1"/>
</dbReference>
<dbReference type="Gene3D" id="2.60.120.200">
    <property type="match status" value="1"/>
</dbReference>
<evidence type="ECO:0000259" key="2">
    <source>
        <dbReference type="PROSITE" id="PS51762"/>
    </source>
</evidence>
<dbReference type="GO" id="GO:0004553">
    <property type="term" value="F:hydrolase activity, hydrolyzing O-glycosyl compounds"/>
    <property type="evidence" value="ECO:0007669"/>
    <property type="project" value="InterPro"/>
</dbReference>
<feature type="domain" description="GH16" evidence="2">
    <location>
        <begin position="327"/>
        <end position="545"/>
    </location>
</feature>
<dbReference type="InterPro" id="IPR000757">
    <property type="entry name" value="Beta-glucanase-like"/>
</dbReference>
<dbReference type="RefSeq" id="WP_133758329.1">
    <property type="nucleotide sequence ID" value="NZ_SOBW01000008.1"/>
</dbReference>
<dbReference type="OrthoDB" id="9809583at2"/>
<evidence type="ECO:0000313" key="4">
    <source>
        <dbReference type="Proteomes" id="UP000294689"/>
    </source>
</evidence>
<sequence>MKNFKNIMRSCLIATALMVVGCQEDDPSAGDIIAPTNVVITAEIVGEDAENPYGDGSGTVNFTATANHAASFRFISPGVQVDASNGLASIAFSSLGVNTYQVVVLAFGTGGVSTTTTIDVEVLVTYAPPQDLIDKLVGTGNKTWRIKSEMKGHFGLGPINGTVPAEWYSAGPEEKAGSGMYDDRYIFNIDGTFTHITDNTNDDPTTNSEGTVFGRDGLIQQLGGVGGGEQQGADIVNYVYDDYSASWQLIAPSGKETIVLSGTAFIGYYVGGSHQYQIFDRSEPNEMVLTTADGNGEFNWWFIITSEEPDAENFNSIYNNLIWEDNFDTNGAPNPANWTYDLGTGSNGWGNNESQSYTDSPENIKVEDGVLKITAKADNGGFTSSKIKTENLFEFTYGRVEVRAKLPTGGGTWPAIWMLGADYDTVGWPASGEIDIMEHVGNDQNTIHSTLHFPGNSGGAGVTQSTTVSTASTEFHIYSAEWTPEFIKFLVDGEVYHTFPNTSDTPFNKDFFLILNLAMGGNFGGAIDSNFTEAALEIDYVKVYQ</sequence>
<dbReference type="Pfam" id="PF00722">
    <property type="entry name" value="Glyco_hydro_16"/>
    <property type="match status" value="1"/>
</dbReference>
<keyword evidence="4" id="KW-1185">Reference proteome</keyword>
<dbReference type="PANTHER" id="PTHR10963">
    <property type="entry name" value="GLYCOSYL HYDROLASE-RELATED"/>
    <property type="match status" value="1"/>
</dbReference>
<evidence type="ECO:0000313" key="3">
    <source>
        <dbReference type="EMBL" id="TDU40306.1"/>
    </source>
</evidence>
<dbReference type="PROSITE" id="PS51762">
    <property type="entry name" value="GH16_2"/>
    <property type="match status" value="1"/>
</dbReference>
<accession>A0A4V3F8G6</accession>
<protein>
    <submittedName>
        <fullName evidence="3">Glycosyl hydrolase family 16</fullName>
    </submittedName>
</protein>